<dbReference type="GO" id="GO:0043531">
    <property type="term" value="F:ADP binding"/>
    <property type="evidence" value="ECO:0007669"/>
    <property type="project" value="InterPro"/>
</dbReference>
<evidence type="ECO:0000256" key="6">
    <source>
        <dbReference type="ARBA" id="ARBA00022840"/>
    </source>
</evidence>
<dbReference type="Pfam" id="PF18052">
    <property type="entry name" value="Rx_N"/>
    <property type="match status" value="1"/>
</dbReference>
<dbReference type="Pfam" id="PF23559">
    <property type="entry name" value="WHD_DRP"/>
    <property type="match status" value="1"/>
</dbReference>
<dbReference type="PANTHER" id="PTHR36766:SF45">
    <property type="entry name" value="NB-ARC DOMAIN-CONTAINING PROTEIN"/>
    <property type="match status" value="1"/>
</dbReference>
<dbReference type="Pfam" id="PF00931">
    <property type="entry name" value="NB-ARC"/>
    <property type="match status" value="1"/>
</dbReference>
<sequence>MLSFPSRWRDWQISFRNKSKKRDVLEDAEKRGYKDKTVQNWLRKLEDVAHDIDDVLDEWNYALLKLQIENSSRKHKLSSCLCLNKVATRRDIATKIKGLKEKLDLIVAEKERYGFIISHPVVPQASGRVHTTSFVDVSEIHGREADKDTLVNKLMLHVSGQQEVGGARVISVVGTGGIGKTTLAQLVHNDNRLVNCFELRIWVCVSDVFDEVRIVKAILEMVMGNSPDVNELEALLNRLKKTISGKTFLLILDDVWTEERVKWEPLKHSLNFGAPGSKILVTTRSERVARAMGTVDIHSIDVLSDKDCWMLMKHVAFHGRSEEDCEELQEIGKRIANKCKGLPLAAKVLGSLLHFKETKEEWQSILDSEIWQLEEAEVELFPHLFLSYNELSMAMKQCFSYCAIFPKDSEIDVEKLIRMWMALGYLSSTGSIRDLELRGKEYFNNLKMRSFFQDLVVRGDAIYCKMHDIVHDFAQFLRNTKTHDPNESVGASLASHVKAYRSFFCQNELPLELFTSITGLRVLLSSCEFVLPEVPRGIENLIHLRYLDLNGNESLVLSRTICELYNLQTLYLSDCDLKEIPSEIGNLIHLRHLDLSKNSLTELPETICNLQDLETLNVAYCEGLSALPDGINGLVSLRHLPNDETKILYKIPQGFEQLTGLQTLKLFHAGRDWSKLGYLKKLDQLSGSLELRISLHDREDVDEARNAQLRNKIHIKNLAIWFIDAAEGEELVRNEAMEALQPPPNLQHLTIQNYQGTVFPGWISSCLNHLRRLHIQGCDYISTLPCLGKLPELEEVSICRMEQLKFVGREFLGIAAGSMGSSGGMISFPKLKTLSFSDCTIWEEWEDIRGEADGMSIMPCLRELKIDDCG</sequence>
<dbReference type="FunFam" id="1.10.10.10:FF:000322">
    <property type="entry name" value="Probable disease resistance protein At1g63360"/>
    <property type="match status" value="1"/>
</dbReference>
<dbReference type="InterPro" id="IPR058922">
    <property type="entry name" value="WHD_DRP"/>
</dbReference>
<dbReference type="InterPro" id="IPR036388">
    <property type="entry name" value="WH-like_DNA-bd_sf"/>
</dbReference>
<dbReference type="GO" id="GO:0005524">
    <property type="term" value="F:ATP binding"/>
    <property type="evidence" value="ECO:0007669"/>
    <property type="project" value="UniProtKB-KW"/>
</dbReference>
<dbReference type="InterPro" id="IPR027417">
    <property type="entry name" value="P-loop_NTPase"/>
</dbReference>
<evidence type="ECO:0000313" key="11">
    <source>
        <dbReference type="EMBL" id="KAL0415127.1"/>
    </source>
</evidence>
<evidence type="ECO:0000259" key="9">
    <source>
        <dbReference type="Pfam" id="PF23559"/>
    </source>
</evidence>
<dbReference type="AlphaFoldDB" id="A0AAW2UFP0"/>
<dbReference type="InterPro" id="IPR041118">
    <property type="entry name" value="Rx_N"/>
</dbReference>
<dbReference type="GO" id="GO:0051707">
    <property type="term" value="P:response to other organism"/>
    <property type="evidence" value="ECO:0007669"/>
    <property type="project" value="UniProtKB-ARBA"/>
</dbReference>
<dbReference type="Gene3D" id="3.80.10.10">
    <property type="entry name" value="Ribonuclease Inhibitor"/>
    <property type="match status" value="1"/>
</dbReference>
<gene>
    <name evidence="11" type="ORF">Slati_3344600</name>
</gene>
<keyword evidence="2" id="KW-0433">Leucine-rich repeat</keyword>
<keyword evidence="6" id="KW-0067">ATP-binding</keyword>
<dbReference type="InterPro" id="IPR032675">
    <property type="entry name" value="LRR_dom_sf"/>
</dbReference>
<dbReference type="PANTHER" id="PTHR36766">
    <property type="entry name" value="PLANT BROAD-SPECTRUM MILDEW RESISTANCE PROTEIN RPW8"/>
    <property type="match status" value="1"/>
</dbReference>
<dbReference type="GO" id="GO:0006952">
    <property type="term" value="P:defense response"/>
    <property type="evidence" value="ECO:0007669"/>
    <property type="project" value="UniProtKB-KW"/>
</dbReference>
<evidence type="ECO:0000259" key="10">
    <source>
        <dbReference type="Pfam" id="PF23598"/>
    </source>
</evidence>
<organism evidence="11">
    <name type="scientific">Sesamum latifolium</name>
    <dbReference type="NCBI Taxonomy" id="2727402"/>
    <lineage>
        <taxon>Eukaryota</taxon>
        <taxon>Viridiplantae</taxon>
        <taxon>Streptophyta</taxon>
        <taxon>Embryophyta</taxon>
        <taxon>Tracheophyta</taxon>
        <taxon>Spermatophyta</taxon>
        <taxon>Magnoliopsida</taxon>
        <taxon>eudicotyledons</taxon>
        <taxon>Gunneridae</taxon>
        <taxon>Pentapetalae</taxon>
        <taxon>asterids</taxon>
        <taxon>lamiids</taxon>
        <taxon>Lamiales</taxon>
        <taxon>Pedaliaceae</taxon>
        <taxon>Sesamum</taxon>
    </lineage>
</organism>
<dbReference type="EMBL" id="JACGWN010000012">
    <property type="protein sequence ID" value="KAL0415127.1"/>
    <property type="molecule type" value="Genomic_DNA"/>
</dbReference>
<keyword evidence="5" id="KW-0611">Plant defense</keyword>
<dbReference type="PRINTS" id="PR00364">
    <property type="entry name" value="DISEASERSIST"/>
</dbReference>
<name>A0AAW2UFP0_9LAMI</name>
<dbReference type="Pfam" id="PF23598">
    <property type="entry name" value="LRR_14"/>
    <property type="match status" value="1"/>
</dbReference>
<dbReference type="InterPro" id="IPR055414">
    <property type="entry name" value="LRR_R13L4/SHOC2-like"/>
</dbReference>
<evidence type="ECO:0000256" key="5">
    <source>
        <dbReference type="ARBA" id="ARBA00022821"/>
    </source>
</evidence>
<proteinExistence type="inferred from homology"/>
<evidence type="ECO:0000256" key="3">
    <source>
        <dbReference type="ARBA" id="ARBA00022737"/>
    </source>
</evidence>
<feature type="domain" description="Disease resistance R13L4/SHOC-2-like LRR" evidence="10">
    <location>
        <begin position="583"/>
        <end position="866"/>
    </location>
</feature>
<keyword evidence="3" id="KW-0677">Repeat</keyword>
<dbReference type="Gene3D" id="1.20.5.4130">
    <property type="match status" value="1"/>
</dbReference>
<feature type="domain" description="Disease resistance protein winged helix" evidence="9">
    <location>
        <begin position="404"/>
        <end position="474"/>
    </location>
</feature>
<dbReference type="InterPro" id="IPR003591">
    <property type="entry name" value="Leu-rich_rpt_typical-subtyp"/>
</dbReference>
<feature type="domain" description="NB-ARC" evidence="7">
    <location>
        <begin position="149"/>
        <end position="321"/>
    </location>
</feature>
<evidence type="ECO:0000256" key="2">
    <source>
        <dbReference type="ARBA" id="ARBA00022614"/>
    </source>
</evidence>
<evidence type="ECO:0000256" key="4">
    <source>
        <dbReference type="ARBA" id="ARBA00022741"/>
    </source>
</evidence>
<protein>
    <submittedName>
        <fullName evidence="11">Disease resistance protein RGA3</fullName>
    </submittedName>
</protein>
<reference evidence="11" key="1">
    <citation type="submission" date="2020-06" db="EMBL/GenBank/DDBJ databases">
        <authorList>
            <person name="Li T."/>
            <person name="Hu X."/>
            <person name="Zhang T."/>
            <person name="Song X."/>
            <person name="Zhang H."/>
            <person name="Dai N."/>
            <person name="Sheng W."/>
            <person name="Hou X."/>
            <person name="Wei L."/>
        </authorList>
    </citation>
    <scope>NUCLEOTIDE SEQUENCE</scope>
    <source>
        <strain evidence="11">KEN1</strain>
        <tissue evidence="11">Leaf</tissue>
    </source>
</reference>
<keyword evidence="4" id="KW-0547">Nucleotide-binding</keyword>
<dbReference type="PROSITE" id="PS51450">
    <property type="entry name" value="LRR"/>
    <property type="match status" value="2"/>
</dbReference>
<accession>A0AAW2UFP0</accession>
<dbReference type="InterPro" id="IPR042197">
    <property type="entry name" value="Apaf_helical"/>
</dbReference>
<dbReference type="SUPFAM" id="SSF52058">
    <property type="entry name" value="L domain-like"/>
    <property type="match status" value="1"/>
</dbReference>
<feature type="domain" description="Disease resistance N-terminal" evidence="8">
    <location>
        <begin position="22"/>
        <end position="74"/>
    </location>
</feature>
<dbReference type="Gene3D" id="1.10.8.430">
    <property type="entry name" value="Helical domain of apoptotic protease-activating factors"/>
    <property type="match status" value="1"/>
</dbReference>
<evidence type="ECO:0000256" key="1">
    <source>
        <dbReference type="ARBA" id="ARBA00008894"/>
    </source>
</evidence>
<dbReference type="SUPFAM" id="SSF52540">
    <property type="entry name" value="P-loop containing nucleoside triphosphate hydrolases"/>
    <property type="match status" value="1"/>
</dbReference>
<dbReference type="Gene3D" id="1.10.10.10">
    <property type="entry name" value="Winged helix-like DNA-binding domain superfamily/Winged helix DNA-binding domain"/>
    <property type="match status" value="1"/>
</dbReference>
<evidence type="ECO:0000259" key="8">
    <source>
        <dbReference type="Pfam" id="PF18052"/>
    </source>
</evidence>
<dbReference type="Gene3D" id="3.40.50.300">
    <property type="entry name" value="P-loop containing nucleotide triphosphate hydrolases"/>
    <property type="match status" value="1"/>
</dbReference>
<dbReference type="InterPro" id="IPR002182">
    <property type="entry name" value="NB-ARC"/>
</dbReference>
<comment type="caution">
    <text evidence="11">The sequence shown here is derived from an EMBL/GenBank/DDBJ whole genome shotgun (WGS) entry which is preliminary data.</text>
</comment>
<dbReference type="InterPro" id="IPR001611">
    <property type="entry name" value="Leu-rich_rpt"/>
</dbReference>
<dbReference type="SMART" id="SM00369">
    <property type="entry name" value="LRR_TYP"/>
    <property type="match status" value="2"/>
</dbReference>
<comment type="similarity">
    <text evidence="1">Belongs to the disease resistance NB-LRR family.</text>
</comment>
<evidence type="ECO:0000259" key="7">
    <source>
        <dbReference type="Pfam" id="PF00931"/>
    </source>
</evidence>
<reference evidence="11" key="2">
    <citation type="journal article" date="2024" name="Plant">
        <title>Genomic evolution and insights into agronomic trait innovations of Sesamum species.</title>
        <authorList>
            <person name="Miao H."/>
            <person name="Wang L."/>
            <person name="Qu L."/>
            <person name="Liu H."/>
            <person name="Sun Y."/>
            <person name="Le M."/>
            <person name="Wang Q."/>
            <person name="Wei S."/>
            <person name="Zheng Y."/>
            <person name="Lin W."/>
            <person name="Duan Y."/>
            <person name="Cao H."/>
            <person name="Xiong S."/>
            <person name="Wang X."/>
            <person name="Wei L."/>
            <person name="Li C."/>
            <person name="Ma Q."/>
            <person name="Ju M."/>
            <person name="Zhao R."/>
            <person name="Li G."/>
            <person name="Mu C."/>
            <person name="Tian Q."/>
            <person name="Mei H."/>
            <person name="Zhang T."/>
            <person name="Gao T."/>
            <person name="Zhang H."/>
        </authorList>
    </citation>
    <scope>NUCLEOTIDE SEQUENCE</scope>
    <source>
        <strain evidence="11">KEN1</strain>
    </source>
</reference>